<name>A0A3A8N3B6_9BACT</name>
<dbReference type="AlphaFoldDB" id="A0A3A8N3B6"/>
<protein>
    <submittedName>
        <fullName evidence="1">Uncharacterized protein</fullName>
    </submittedName>
</protein>
<evidence type="ECO:0000313" key="1">
    <source>
        <dbReference type="EMBL" id="RKH38010.1"/>
    </source>
</evidence>
<sequence length="321" mass="33149">MGSMGNGSRRGATVRKLSWALVLSLTTLGAGCGTEALEPVSPAPPALFDTLEQEALSYNHLSVNGLSFNGLSFNGLSFNGLSAGGLSQASFASWFNANPTLAGEVMGYIIRCAVPEGETRTFTHVQANKTYTWPGLLGLAPGWAAGASPTVAEQQIVSACLAAHTNPFGVSVPISVHGRDAQGQVIPFTSGELSMFSRPESCFFGNLFQNQGVYAGSQNPPLNPNQSTTRACAVVDGSGMPRRACAPIVYAGSCAAMCTTDTTTGVAFLNCTKDGVTFKPLTTRVRDADLAVCGDGVCQVTESCGTSTTYNACAADCGVCP</sequence>
<dbReference type="Proteomes" id="UP000273405">
    <property type="component" value="Unassembled WGS sequence"/>
</dbReference>
<accession>A0A3A8N3B6</accession>
<comment type="caution">
    <text evidence="1">The sequence shown here is derived from an EMBL/GenBank/DDBJ whole genome shotgun (WGS) entry which is preliminary data.</text>
</comment>
<dbReference type="EMBL" id="RAWG01000212">
    <property type="protein sequence ID" value="RKH38010.1"/>
    <property type="molecule type" value="Genomic_DNA"/>
</dbReference>
<evidence type="ECO:0000313" key="2">
    <source>
        <dbReference type="Proteomes" id="UP000273405"/>
    </source>
</evidence>
<dbReference type="OrthoDB" id="5522160at2"/>
<gene>
    <name evidence="1" type="ORF">D7X12_27700</name>
</gene>
<organism evidence="1 2">
    <name type="scientific">Corallococcus sicarius</name>
    <dbReference type="NCBI Taxonomy" id="2316726"/>
    <lineage>
        <taxon>Bacteria</taxon>
        <taxon>Pseudomonadati</taxon>
        <taxon>Myxococcota</taxon>
        <taxon>Myxococcia</taxon>
        <taxon>Myxococcales</taxon>
        <taxon>Cystobacterineae</taxon>
        <taxon>Myxococcaceae</taxon>
        <taxon>Corallococcus</taxon>
    </lineage>
</organism>
<dbReference type="RefSeq" id="WP_120628272.1">
    <property type="nucleotide sequence ID" value="NZ_RAWG01000212.1"/>
</dbReference>
<proteinExistence type="predicted"/>
<reference evidence="2" key="1">
    <citation type="submission" date="2018-09" db="EMBL/GenBank/DDBJ databases">
        <authorList>
            <person name="Livingstone P.G."/>
            <person name="Whitworth D.E."/>
        </authorList>
    </citation>
    <scope>NUCLEOTIDE SEQUENCE [LARGE SCALE GENOMIC DNA]</scope>
    <source>
        <strain evidence="2">CA040B</strain>
    </source>
</reference>
<keyword evidence="2" id="KW-1185">Reference proteome</keyword>